<dbReference type="GO" id="GO:0031204">
    <property type="term" value="P:post-translational protein targeting to membrane, translocation"/>
    <property type="evidence" value="ECO:0007669"/>
    <property type="project" value="InterPro"/>
</dbReference>
<proteinExistence type="predicted"/>
<reference evidence="2 3" key="1">
    <citation type="submission" date="2017-04" db="EMBL/GenBank/DDBJ databases">
        <title>Genome sequencing of [Candida] sorbophila.</title>
        <authorList>
            <person name="Ahn J.O."/>
        </authorList>
    </citation>
    <scope>NUCLEOTIDE SEQUENCE [LARGE SCALE GENOMIC DNA]</scope>
    <source>
        <strain evidence="2 3">DS02</strain>
    </source>
</reference>
<dbReference type="EMBL" id="NDIQ01000022">
    <property type="protein sequence ID" value="PRT56348.1"/>
    <property type="molecule type" value="Genomic_DNA"/>
</dbReference>
<keyword evidence="1" id="KW-1133">Transmembrane helix</keyword>
<dbReference type="GeneID" id="36517716"/>
<dbReference type="Proteomes" id="UP000238350">
    <property type="component" value="Unassembled WGS sequence"/>
</dbReference>
<dbReference type="InterPro" id="IPR018624">
    <property type="entry name" value="Sec66"/>
</dbReference>
<keyword evidence="1" id="KW-0472">Membrane</keyword>
<dbReference type="PANTHER" id="PTHR28229">
    <property type="entry name" value="TRANSLOCATION PROTEIN SEC66"/>
    <property type="match status" value="1"/>
</dbReference>
<comment type="caution">
    <text evidence="2">The sequence shown here is derived from an EMBL/GenBank/DDBJ whole genome shotgun (WGS) entry which is preliminary data.</text>
</comment>
<dbReference type="STRING" id="45607.A0A2T0FMX4"/>
<dbReference type="Pfam" id="PF09802">
    <property type="entry name" value="Sec66"/>
    <property type="match status" value="1"/>
</dbReference>
<accession>A0A2T0FMX4</accession>
<evidence type="ECO:0000313" key="2">
    <source>
        <dbReference type="EMBL" id="PRT56348.1"/>
    </source>
</evidence>
<dbReference type="RefSeq" id="XP_024666293.1">
    <property type="nucleotide sequence ID" value="XM_024810525.1"/>
</dbReference>
<evidence type="ECO:0000313" key="3">
    <source>
        <dbReference type="Proteomes" id="UP000238350"/>
    </source>
</evidence>
<protein>
    <submittedName>
        <fullName evidence="2">Translocation protein SEC66</fullName>
    </submittedName>
</protein>
<keyword evidence="3" id="KW-1185">Reference proteome</keyword>
<sequence>MADGVSIWTPILYLAVLVTALVVFSRVYRQRKLNDIARAELFYERNFAQEIYRSLREGSQVVPDNVLKMALLVWGATDFLRVMKIKECKPAVAQLAQNGMVGEVLEFRVGGTEKALDEEIKVIVGDALTLAPEWTSVVQTAGEVAQNDAVRRRLTFLSEFENDLKLMAGPDALERASKGETAWLVKKQKPAK</sequence>
<feature type="transmembrane region" description="Helical" evidence="1">
    <location>
        <begin position="6"/>
        <end position="28"/>
    </location>
</feature>
<gene>
    <name evidence="2" type="ORF">B9G98_03968</name>
</gene>
<dbReference type="OrthoDB" id="73168at2759"/>
<name>A0A2T0FMX4_9ASCO</name>
<keyword evidence="1" id="KW-0812">Transmembrane</keyword>
<evidence type="ECO:0000256" key="1">
    <source>
        <dbReference type="SAM" id="Phobius"/>
    </source>
</evidence>
<dbReference type="AlphaFoldDB" id="A0A2T0FMX4"/>
<organism evidence="2 3">
    <name type="scientific">Wickerhamiella sorbophila</name>
    <dbReference type="NCBI Taxonomy" id="45607"/>
    <lineage>
        <taxon>Eukaryota</taxon>
        <taxon>Fungi</taxon>
        <taxon>Dikarya</taxon>
        <taxon>Ascomycota</taxon>
        <taxon>Saccharomycotina</taxon>
        <taxon>Dipodascomycetes</taxon>
        <taxon>Dipodascales</taxon>
        <taxon>Trichomonascaceae</taxon>
        <taxon>Wickerhamiella</taxon>
    </lineage>
</organism>
<dbReference type="PANTHER" id="PTHR28229:SF1">
    <property type="entry name" value="TRANSLOCATION PROTEIN SEC66"/>
    <property type="match status" value="1"/>
</dbReference>
<dbReference type="GO" id="GO:0031207">
    <property type="term" value="C:Sec62/Sec63 complex"/>
    <property type="evidence" value="ECO:0007669"/>
    <property type="project" value="InterPro"/>
</dbReference>